<protein>
    <submittedName>
        <fullName evidence="1">Uncharacterized protein</fullName>
    </submittedName>
</protein>
<dbReference type="AlphaFoldDB" id="A0A9X3XUZ7"/>
<sequence length="117" mass="13784">MEFLEKRAGTIAKAIRENADTTFAKEILLAELIDDEQKLKIINRVTELVETQAPLTKEERFKIVWEYKNWFSIRTINLDTGKSEIAWKKDELERYCKTYGVALEEFVNWKLGIELVN</sequence>
<comment type="caution">
    <text evidence="1">The sequence shown here is derived from an EMBL/GenBank/DDBJ whole genome shotgun (WGS) entry which is preliminary data.</text>
</comment>
<evidence type="ECO:0000313" key="2">
    <source>
        <dbReference type="Proteomes" id="UP001141166"/>
    </source>
</evidence>
<dbReference type="EMBL" id="JAMWMK010000007">
    <property type="protein sequence ID" value="MDC4247620.1"/>
    <property type="molecule type" value="Genomic_DNA"/>
</dbReference>
<reference evidence="1" key="1">
    <citation type="submission" date="2022-05" db="EMBL/GenBank/DDBJ databases">
        <title>Draft genome sequences of Clostridium perfringens strains isolated from Peru.</title>
        <authorList>
            <person name="Hurtado R."/>
            <person name="Lima L."/>
            <person name="Sousa T."/>
            <person name="Jaiswal A.K."/>
            <person name="Tiwari S."/>
            <person name="Maturrano L."/>
            <person name="Brenig B."/>
            <person name="Azevedo V."/>
        </authorList>
    </citation>
    <scope>NUCLEOTIDE SEQUENCE</scope>
    <source>
        <strain evidence="1">CP4</strain>
    </source>
</reference>
<proteinExistence type="predicted"/>
<dbReference type="RefSeq" id="WP_272471349.1">
    <property type="nucleotide sequence ID" value="NZ_JAMWMK010000007.1"/>
</dbReference>
<accession>A0A9X3XUZ7</accession>
<evidence type="ECO:0000313" key="1">
    <source>
        <dbReference type="EMBL" id="MDC4247620.1"/>
    </source>
</evidence>
<gene>
    <name evidence="1" type="ORF">M3X98_06070</name>
</gene>
<name>A0A9X3XUZ7_ENTFC</name>
<dbReference type="Proteomes" id="UP001141166">
    <property type="component" value="Unassembled WGS sequence"/>
</dbReference>
<organism evidence="1 2">
    <name type="scientific">Enterococcus faecium</name>
    <name type="common">Streptococcus faecium</name>
    <dbReference type="NCBI Taxonomy" id="1352"/>
    <lineage>
        <taxon>Bacteria</taxon>
        <taxon>Bacillati</taxon>
        <taxon>Bacillota</taxon>
        <taxon>Bacilli</taxon>
        <taxon>Lactobacillales</taxon>
        <taxon>Enterococcaceae</taxon>
        <taxon>Enterococcus</taxon>
    </lineage>
</organism>